<dbReference type="AlphaFoldDB" id="A0A1G9QNX0"/>
<evidence type="ECO:0000313" key="2">
    <source>
        <dbReference type="Proteomes" id="UP000198510"/>
    </source>
</evidence>
<dbReference type="STRING" id="1075417.SAMN05421823_110231"/>
<dbReference type="RefSeq" id="WP_143017424.1">
    <property type="nucleotide sequence ID" value="NZ_FNFO01000010.1"/>
</dbReference>
<evidence type="ECO:0000313" key="1">
    <source>
        <dbReference type="EMBL" id="SDM12277.1"/>
    </source>
</evidence>
<keyword evidence="2" id="KW-1185">Reference proteome</keyword>
<name>A0A1G9QNX0_9BACT</name>
<accession>A0A1G9QNX0</accession>
<protein>
    <recommendedName>
        <fullName evidence="3">Phosphoribosylpyrophosphate synthetase</fullName>
    </recommendedName>
</protein>
<dbReference type="OrthoDB" id="8418771at2"/>
<organism evidence="1 2">
    <name type="scientific">Catalinimonas alkaloidigena</name>
    <dbReference type="NCBI Taxonomy" id="1075417"/>
    <lineage>
        <taxon>Bacteria</taxon>
        <taxon>Pseudomonadati</taxon>
        <taxon>Bacteroidota</taxon>
        <taxon>Cytophagia</taxon>
        <taxon>Cytophagales</taxon>
        <taxon>Catalimonadaceae</taxon>
        <taxon>Catalinimonas</taxon>
    </lineage>
</organism>
<dbReference type="EMBL" id="FNFO01000010">
    <property type="protein sequence ID" value="SDM12277.1"/>
    <property type="molecule type" value="Genomic_DNA"/>
</dbReference>
<sequence>MYNNRYSTLVEATNALMERGFTEQFQVNEDGRMAGTDKDAKSYAPEKLTVVEYHRFEGESAPEDMSVIYAIETDDGTKGTLIDAYGTYASAEAAEFIKKLKIEEDPA</sequence>
<reference evidence="1 2" key="1">
    <citation type="submission" date="2016-10" db="EMBL/GenBank/DDBJ databases">
        <authorList>
            <person name="de Groot N.N."/>
        </authorList>
    </citation>
    <scope>NUCLEOTIDE SEQUENCE [LARGE SCALE GENOMIC DNA]</scope>
    <source>
        <strain evidence="1 2">DSM 25186</strain>
    </source>
</reference>
<dbReference type="Proteomes" id="UP000198510">
    <property type="component" value="Unassembled WGS sequence"/>
</dbReference>
<evidence type="ECO:0008006" key="3">
    <source>
        <dbReference type="Google" id="ProtNLM"/>
    </source>
</evidence>
<proteinExistence type="predicted"/>
<gene>
    <name evidence="1" type="ORF">SAMN05421823_110231</name>
</gene>